<dbReference type="SUPFAM" id="SSF111369">
    <property type="entry name" value="HlyD-like secretion proteins"/>
    <property type="match status" value="1"/>
</dbReference>
<evidence type="ECO:0000256" key="1">
    <source>
        <dbReference type="ARBA" id="ARBA00009477"/>
    </source>
</evidence>
<gene>
    <name evidence="5" type="ORF">HYS17_04500</name>
</gene>
<dbReference type="InterPro" id="IPR058647">
    <property type="entry name" value="BSH_CzcB-like"/>
</dbReference>
<accession>A0A7T5UI21</accession>
<dbReference type="Gene3D" id="2.40.50.100">
    <property type="match status" value="1"/>
</dbReference>
<evidence type="ECO:0000313" key="6">
    <source>
        <dbReference type="Proteomes" id="UP000595362"/>
    </source>
</evidence>
<dbReference type="AlphaFoldDB" id="A0A7T5UI21"/>
<dbReference type="Proteomes" id="UP000595362">
    <property type="component" value="Chromosome"/>
</dbReference>
<dbReference type="NCBIfam" id="TIGR01730">
    <property type="entry name" value="RND_mfp"/>
    <property type="match status" value="1"/>
</dbReference>
<sequence length="341" mass="36871">MKRRLTALIFLVLLLSAAVFYGLNVRSNVAVIHPAQGPVVQAVYATGTVEPTVMVPISPRSTGVLKELLVDEGQAVTKGQILAGLEDSNILKAIEELEAKATLAEKEFKRKTTLLEKGAVSRAIVDQAEAEWQVARASVERTQAELGFLRLIAPEDGIVIRRDGEIGEVIAINQPVFWMSCCAPLRVSAEVDEEDIPLVKVGQAVLLRADAFPGRIYNGHVKSITPKGDPVARSYRVRIEIADQTPLMTGMTAEANIITGQKDKALLLPPSSLRAGYVLAVDNGKIRKVAVEKGITGKEGVEILNGVAPGALILQNFDPDLNEGQKVDYRLLDWSTTDHGI</sequence>
<proteinExistence type="inferred from homology"/>
<dbReference type="Pfam" id="PF25973">
    <property type="entry name" value="BSH_CzcB"/>
    <property type="match status" value="1"/>
</dbReference>
<feature type="domain" description="CusB-like beta-barrel" evidence="3">
    <location>
        <begin position="187"/>
        <end position="258"/>
    </location>
</feature>
<reference evidence="5 6" key="1">
    <citation type="submission" date="2020-07" db="EMBL/GenBank/DDBJ databases">
        <title>Huge and variable diversity of episymbiotic CPR bacteria and DPANN archaea in groundwater ecosystems.</title>
        <authorList>
            <person name="He C.Y."/>
            <person name="Keren R."/>
            <person name="Whittaker M."/>
            <person name="Farag I.F."/>
            <person name="Doudna J."/>
            <person name="Cate J.H.D."/>
            <person name="Banfield J.F."/>
        </authorList>
    </citation>
    <scope>NUCLEOTIDE SEQUENCE [LARGE SCALE GENOMIC DNA]</scope>
    <source>
        <strain evidence="5">NC_groundwater_70_Ag_B-0.1um_54_66</strain>
    </source>
</reference>
<evidence type="ECO:0000259" key="4">
    <source>
        <dbReference type="Pfam" id="PF25973"/>
    </source>
</evidence>
<evidence type="ECO:0000313" key="5">
    <source>
        <dbReference type="EMBL" id="QQG37030.1"/>
    </source>
</evidence>
<keyword evidence="2" id="KW-0175">Coiled coil</keyword>
<dbReference type="EMBL" id="CP066681">
    <property type="protein sequence ID" value="QQG37030.1"/>
    <property type="molecule type" value="Genomic_DNA"/>
</dbReference>
<dbReference type="Pfam" id="PF25954">
    <property type="entry name" value="Beta-barrel_RND_2"/>
    <property type="match status" value="1"/>
</dbReference>
<dbReference type="Gene3D" id="2.40.30.170">
    <property type="match status" value="1"/>
</dbReference>
<evidence type="ECO:0000256" key="2">
    <source>
        <dbReference type="SAM" id="Coils"/>
    </source>
</evidence>
<dbReference type="Gene3D" id="1.10.287.470">
    <property type="entry name" value="Helix hairpin bin"/>
    <property type="match status" value="1"/>
</dbReference>
<dbReference type="PANTHER" id="PTHR30469:SF33">
    <property type="entry name" value="SLR1207 PROTEIN"/>
    <property type="match status" value="1"/>
</dbReference>
<feature type="coiled-coil region" evidence="2">
    <location>
        <begin position="94"/>
        <end position="145"/>
    </location>
</feature>
<protein>
    <submittedName>
        <fullName evidence="5">Efflux RND transporter periplasmic adaptor subunit</fullName>
    </submittedName>
</protein>
<dbReference type="PANTHER" id="PTHR30469">
    <property type="entry name" value="MULTIDRUG RESISTANCE PROTEIN MDTA"/>
    <property type="match status" value="1"/>
</dbReference>
<dbReference type="GO" id="GO:1990281">
    <property type="term" value="C:efflux pump complex"/>
    <property type="evidence" value="ECO:0007669"/>
    <property type="project" value="TreeGrafter"/>
</dbReference>
<name>A0A7T5UI21_9BACT</name>
<dbReference type="InterPro" id="IPR058792">
    <property type="entry name" value="Beta-barrel_RND_2"/>
</dbReference>
<dbReference type="GO" id="GO:0015562">
    <property type="term" value="F:efflux transmembrane transporter activity"/>
    <property type="evidence" value="ECO:0007669"/>
    <property type="project" value="TreeGrafter"/>
</dbReference>
<comment type="similarity">
    <text evidence="1">Belongs to the membrane fusion protein (MFP) (TC 8.A.1) family.</text>
</comment>
<organism evidence="5 6">
    <name type="scientific">Micavibrio aeruginosavorus</name>
    <dbReference type="NCBI Taxonomy" id="349221"/>
    <lineage>
        <taxon>Bacteria</taxon>
        <taxon>Pseudomonadati</taxon>
        <taxon>Bdellovibrionota</taxon>
        <taxon>Bdellovibrionia</taxon>
        <taxon>Bdellovibrionales</taxon>
        <taxon>Pseudobdellovibrionaceae</taxon>
        <taxon>Micavibrio</taxon>
    </lineage>
</organism>
<evidence type="ECO:0000259" key="3">
    <source>
        <dbReference type="Pfam" id="PF25954"/>
    </source>
</evidence>
<feature type="domain" description="CzcB-like barrel-sandwich hybrid" evidence="4">
    <location>
        <begin position="55"/>
        <end position="178"/>
    </location>
</feature>
<dbReference type="InterPro" id="IPR006143">
    <property type="entry name" value="RND_pump_MFP"/>
</dbReference>